<name>A0A552KW31_9CHRO</name>
<gene>
    <name evidence="1" type="ORF">EWV45_10080</name>
</gene>
<dbReference type="Proteomes" id="UP000315868">
    <property type="component" value="Unassembled WGS sequence"/>
</dbReference>
<evidence type="ECO:0000313" key="1">
    <source>
        <dbReference type="EMBL" id="TRV12159.1"/>
    </source>
</evidence>
<protein>
    <submittedName>
        <fullName evidence="1">Uncharacterized protein</fullName>
    </submittedName>
</protein>
<organism evidence="1 2">
    <name type="scientific">Microcystis flos-aquae Mf_QC_C_20070823_S10D</name>
    <dbReference type="NCBI Taxonomy" id="2486236"/>
    <lineage>
        <taxon>Bacteria</taxon>
        <taxon>Bacillati</taxon>
        <taxon>Cyanobacteriota</taxon>
        <taxon>Cyanophyceae</taxon>
        <taxon>Oscillatoriophycideae</taxon>
        <taxon>Chroococcales</taxon>
        <taxon>Microcystaceae</taxon>
        <taxon>Microcystis</taxon>
    </lineage>
</organism>
<reference evidence="1 2" key="1">
    <citation type="submission" date="2019-01" db="EMBL/GenBank/DDBJ databases">
        <title>Coherence of Microcystis species and biogeography revealed through population genomics.</title>
        <authorList>
            <person name="Perez-Carrascal O.M."/>
            <person name="Terrat Y."/>
            <person name="Giani A."/>
            <person name="Fortin N."/>
            <person name="Tromas N."/>
            <person name="Shapiro B.J."/>
        </authorList>
    </citation>
    <scope>NUCLEOTIDE SEQUENCE [LARGE SCALE GENOMIC DNA]</scope>
    <source>
        <strain evidence="1">Mf_QC_C_20070823_S10D</strain>
    </source>
</reference>
<dbReference type="EMBL" id="SFAM01000084">
    <property type="protein sequence ID" value="TRV12159.1"/>
    <property type="molecule type" value="Genomic_DNA"/>
</dbReference>
<proteinExistence type="predicted"/>
<evidence type="ECO:0000313" key="2">
    <source>
        <dbReference type="Proteomes" id="UP000315868"/>
    </source>
</evidence>
<dbReference type="AlphaFoldDB" id="A0A552KW31"/>
<accession>A0A552KW31</accession>
<sequence>MGVRAKHSDRKSRVSAIGYCPNASPLLNHLTIRRNAPHLSLIYLVRYAIEGRTLLLLFPVPCYKIVR</sequence>
<comment type="caution">
    <text evidence="1">The sequence shown here is derived from an EMBL/GenBank/DDBJ whole genome shotgun (WGS) entry which is preliminary data.</text>
</comment>